<comment type="caution">
    <text evidence="2">The sequence shown here is derived from an EMBL/GenBank/DDBJ whole genome shotgun (WGS) entry which is preliminary data.</text>
</comment>
<gene>
    <name evidence="2" type="ORF">CRG98_028375</name>
</gene>
<evidence type="ECO:0000256" key="1">
    <source>
        <dbReference type="SAM" id="MobiDB-lite"/>
    </source>
</evidence>
<dbReference type="EMBL" id="PGOL01002035">
    <property type="protein sequence ID" value="PKI51227.1"/>
    <property type="molecule type" value="Genomic_DNA"/>
</dbReference>
<evidence type="ECO:0000313" key="3">
    <source>
        <dbReference type="Proteomes" id="UP000233551"/>
    </source>
</evidence>
<dbReference type="AlphaFoldDB" id="A0A2I0J4R2"/>
<keyword evidence="3" id="KW-1185">Reference proteome</keyword>
<feature type="region of interest" description="Disordered" evidence="1">
    <location>
        <begin position="86"/>
        <end position="107"/>
    </location>
</feature>
<name>A0A2I0J4R2_PUNGR</name>
<accession>A0A2I0J4R2</accession>
<sequence>MPHLDIVQIIVTLGYRASPWTVMGSPWLASPERALPLGDPLSRTEHGRLRQPPLHGPDSPVLPRISLCHIKYGIFLLFGGLITEGRRSRHSSNGHKTTPERSEGGAAEGAGVFSAHSMQGLGHLLEGVREELRRG</sequence>
<dbReference type="Proteomes" id="UP000233551">
    <property type="component" value="Unassembled WGS sequence"/>
</dbReference>
<organism evidence="2 3">
    <name type="scientific">Punica granatum</name>
    <name type="common">Pomegranate</name>
    <dbReference type="NCBI Taxonomy" id="22663"/>
    <lineage>
        <taxon>Eukaryota</taxon>
        <taxon>Viridiplantae</taxon>
        <taxon>Streptophyta</taxon>
        <taxon>Embryophyta</taxon>
        <taxon>Tracheophyta</taxon>
        <taxon>Spermatophyta</taxon>
        <taxon>Magnoliopsida</taxon>
        <taxon>eudicotyledons</taxon>
        <taxon>Gunneridae</taxon>
        <taxon>Pentapetalae</taxon>
        <taxon>rosids</taxon>
        <taxon>malvids</taxon>
        <taxon>Myrtales</taxon>
        <taxon>Lythraceae</taxon>
        <taxon>Punica</taxon>
    </lineage>
</organism>
<proteinExistence type="predicted"/>
<evidence type="ECO:0000313" key="2">
    <source>
        <dbReference type="EMBL" id="PKI51227.1"/>
    </source>
</evidence>
<protein>
    <submittedName>
        <fullName evidence="2">Uncharacterized protein</fullName>
    </submittedName>
</protein>
<reference evidence="2 3" key="1">
    <citation type="submission" date="2017-11" db="EMBL/GenBank/DDBJ databases">
        <title>De-novo sequencing of pomegranate (Punica granatum L.) genome.</title>
        <authorList>
            <person name="Akparov Z."/>
            <person name="Amiraslanov A."/>
            <person name="Hajiyeva S."/>
            <person name="Abbasov M."/>
            <person name="Kaur K."/>
            <person name="Hamwieh A."/>
            <person name="Solovyev V."/>
            <person name="Salamov A."/>
            <person name="Braich B."/>
            <person name="Kosarev P."/>
            <person name="Mahmoud A."/>
            <person name="Hajiyev E."/>
            <person name="Babayeva S."/>
            <person name="Izzatullayeva V."/>
            <person name="Mammadov A."/>
            <person name="Mammadov A."/>
            <person name="Sharifova S."/>
            <person name="Ojaghi J."/>
            <person name="Eynullazada K."/>
            <person name="Bayramov B."/>
            <person name="Abdulazimova A."/>
            <person name="Shahmuradov I."/>
        </authorList>
    </citation>
    <scope>NUCLEOTIDE SEQUENCE [LARGE SCALE GENOMIC DNA]</scope>
    <source>
        <strain evidence="3">cv. AG2017</strain>
        <tissue evidence="2">Leaf</tissue>
    </source>
</reference>